<dbReference type="Gene3D" id="2.60.40.10">
    <property type="entry name" value="Immunoglobulins"/>
    <property type="match status" value="1"/>
</dbReference>
<evidence type="ECO:0000256" key="7">
    <source>
        <dbReference type="ARBA" id="ARBA00022837"/>
    </source>
</evidence>
<evidence type="ECO:0000259" key="14">
    <source>
        <dbReference type="PROSITE" id="PS51166"/>
    </source>
</evidence>
<dbReference type="AlphaFoldDB" id="A0A4Y7Q5P8"/>
<evidence type="ECO:0000256" key="2">
    <source>
        <dbReference type="ARBA" id="ARBA00001913"/>
    </source>
</evidence>
<dbReference type="Pfam" id="PF00686">
    <property type="entry name" value="CBM_20"/>
    <property type="match status" value="1"/>
</dbReference>
<dbReference type="OrthoDB" id="550577at2759"/>
<evidence type="ECO:0000256" key="4">
    <source>
        <dbReference type="ARBA" id="ARBA00012595"/>
    </source>
</evidence>
<dbReference type="Gene3D" id="3.20.20.80">
    <property type="entry name" value="Glycosidases"/>
    <property type="match status" value="1"/>
</dbReference>
<keyword evidence="16" id="KW-1185">Reference proteome</keyword>
<keyword evidence="7" id="KW-0106">Calcium</keyword>
<feature type="domain" description="CBM20" evidence="14">
    <location>
        <begin position="457"/>
        <end position="557"/>
    </location>
</feature>
<dbReference type="SUPFAM" id="SSF51011">
    <property type="entry name" value="Glycosyl hydrolase domain"/>
    <property type="match status" value="1"/>
</dbReference>
<evidence type="ECO:0000256" key="11">
    <source>
        <dbReference type="RuleBase" id="RU003615"/>
    </source>
</evidence>
<dbReference type="Pfam" id="PF02806">
    <property type="entry name" value="Alpha-amylase_C"/>
    <property type="match status" value="1"/>
</dbReference>
<dbReference type="GO" id="GO:0000272">
    <property type="term" value="P:polysaccharide catabolic process"/>
    <property type="evidence" value="ECO:0007669"/>
    <property type="project" value="UniProtKB-KW"/>
</dbReference>
<dbReference type="PROSITE" id="PS51166">
    <property type="entry name" value="CBM20"/>
    <property type="match status" value="1"/>
</dbReference>
<keyword evidence="6 12" id="KW-0378">Hydrolase</keyword>
<dbReference type="Gene3D" id="2.60.40.1180">
    <property type="entry name" value="Golgi alpha-mannosidase II"/>
    <property type="match status" value="1"/>
</dbReference>
<dbReference type="GO" id="GO:0046872">
    <property type="term" value="F:metal ion binding"/>
    <property type="evidence" value="ECO:0007669"/>
    <property type="project" value="UniProtKB-KW"/>
</dbReference>
<dbReference type="InterPro" id="IPR002044">
    <property type="entry name" value="CBM20"/>
</dbReference>
<dbReference type="InterPro" id="IPR006046">
    <property type="entry name" value="Alpha_amylase"/>
</dbReference>
<dbReference type="InterPro" id="IPR006048">
    <property type="entry name" value="A-amylase/branching_C"/>
</dbReference>
<dbReference type="GO" id="GO:2001070">
    <property type="term" value="F:starch binding"/>
    <property type="evidence" value="ECO:0007669"/>
    <property type="project" value="InterPro"/>
</dbReference>
<evidence type="ECO:0000256" key="8">
    <source>
        <dbReference type="ARBA" id="ARBA00023277"/>
    </source>
</evidence>
<feature type="compositionally biased region" description="Polar residues" evidence="13">
    <location>
        <begin position="539"/>
        <end position="557"/>
    </location>
</feature>
<comment type="cofactor">
    <cofactor evidence="2">
        <name>Ca(2+)</name>
        <dbReference type="ChEBI" id="CHEBI:29108"/>
    </cofactor>
</comment>
<dbReference type="SMART" id="SM00632">
    <property type="entry name" value="Aamy_C"/>
    <property type="match status" value="1"/>
</dbReference>
<organism evidence="15 16">
    <name type="scientific">Rickenella mellea</name>
    <dbReference type="NCBI Taxonomy" id="50990"/>
    <lineage>
        <taxon>Eukaryota</taxon>
        <taxon>Fungi</taxon>
        <taxon>Dikarya</taxon>
        <taxon>Basidiomycota</taxon>
        <taxon>Agaricomycotina</taxon>
        <taxon>Agaricomycetes</taxon>
        <taxon>Hymenochaetales</taxon>
        <taxon>Rickenellaceae</taxon>
        <taxon>Rickenella</taxon>
    </lineage>
</organism>
<dbReference type="SMART" id="SM00642">
    <property type="entry name" value="Aamy"/>
    <property type="match status" value="1"/>
</dbReference>
<keyword evidence="9 12" id="KW-0326">Glycosidase</keyword>
<evidence type="ECO:0000313" key="15">
    <source>
        <dbReference type="EMBL" id="TDL22528.1"/>
    </source>
</evidence>
<evidence type="ECO:0000256" key="6">
    <source>
        <dbReference type="ARBA" id="ARBA00022801"/>
    </source>
</evidence>
<dbReference type="InterPro" id="IPR013783">
    <property type="entry name" value="Ig-like_fold"/>
</dbReference>
<reference evidence="15 16" key="1">
    <citation type="submission" date="2018-06" db="EMBL/GenBank/DDBJ databases">
        <title>A transcriptomic atlas of mushroom development highlights an independent origin of complex multicellularity.</title>
        <authorList>
            <consortium name="DOE Joint Genome Institute"/>
            <person name="Krizsan K."/>
            <person name="Almasi E."/>
            <person name="Merenyi Z."/>
            <person name="Sahu N."/>
            <person name="Viragh M."/>
            <person name="Koszo T."/>
            <person name="Mondo S."/>
            <person name="Kiss B."/>
            <person name="Balint B."/>
            <person name="Kues U."/>
            <person name="Barry K."/>
            <person name="Hegedus J.C."/>
            <person name="Henrissat B."/>
            <person name="Johnson J."/>
            <person name="Lipzen A."/>
            <person name="Ohm R."/>
            <person name="Nagy I."/>
            <person name="Pangilinan J."/>
            <person name="Yan J."/>
            <person name="Xiong Y."/>
            <person name="Grigoriev I.V."/>
            <person name="Hibbett D.S."/>
            <person name="Nagy L.G."/>
        </authorList>
    </citation>
    <scope>NUCLEOTIDE SEQUENCE [LARGE SCALE GENOMIC DNA]</scope>
    <source>
        <strain evidence="15 16">SZMC22713</strain>
    </source>
</reference>
<dbReference type="InterPro" id="IPR031319">
    <property type="entry name" value="A-amylase_C"/>
</dbReference>
<dbReference type="CDD" id="cd05808">
    <property type="entry name" value="CBM20_alpha_amylase"/>
    <property type="match status" value="1"/>
</dbReference>
<dbReference type="InterPro" id="IPR017853">
    <property type="entry name" value="GH"/>
</dbReference>
<evidence type="ECO:0000256" key="13">
    <source>
        <dbReference type="SAM" id="MobiDB-lite"/>
    </source>
</evidence>
<keyword evidence="5" id="KW-0479">Metal-binding</keyword>
<dbReference type="InterPro" id="IPR013784">
    <property type="entry name" value="Carb-bd-like_fold"/>
</dbReference>
<evidence type="ECO:0000313" key="16">
    <source>
        <dbReference type="Proteomes" id="UP000294933"/>
    </source>
</evidence>
<dbReference type="VEuPathDB" id="FungiDB:BD410DRAFT_770041"/>
<dbReference type="SUPFAM" id="SSF49452">
    <property type="entry name" value="Starch-binding domain-like"/>
    <property type="match status" value="1"/>
</dbReference>
<evidence type="ECO:0000256" key="9">
    <source>
        <dbReference type="ARBA" id="ARBA00023295"/>
    </source>
</evidence>
<sequence>MKDVIIQMFEWTWDSIAAECTNFIGPAGGFVHVSSSPPQEHVQGTQWWTDYQPVSYILTSKRGNRTQFQNMINTCHTAGVKVIADTIFNHMSGADSGVGVAGSNFTHYIYPGTYQFQDFHHCGLEPNDDIVDFTNRLEVQTCQLLGLADLATDTEYVRSRLAEYANDLISLGVDGFRLDASKHIAATDLANITSRFRKTSYITQEVIWGAGEPIQPSEYAGIGDVQEFRYTAAVMNAFLGSGISNLQAPDSSWLPGNVANVFVANHDTERSGSSLNANSPSNTYTLAYVYSLAHPYGTPTVLSSYTGFTDSDVGAPNGGVGTCARSAGTNGWLCQHRWNAVAGMVSFRNQVGSTALVNWVSQSSQQIAFGRGTAGFVVINNADSTWTSTFTTSLPAGIYCDVIAGQQTSNTCTGSSFTVSSSGSISATIPARCAFAIHTGAVGTGSSATSGLSCASQTTGSTVSVVFNETATTVLGENIFVVGSIPQLGSWNPAGAIALSAASYPVWSTKITIPANTAFQYKYIRKESDGGIEWESDPNRNATTGSSGTQTLKDTWR</sequence>
<comment type="similarity">
    <text evidence="3 11">Belongs to the glycosyl hydrolase 13 family.</text>
</comment>
<dbReference type="Pfam" id="PF00128">
    <property type="entry name" value="Alpha-amylase"/>
    <property type="match status" value="1"/>
</dbReference>
<keyword evidence="10" id="KW-0624">Polysaccharide degradation</keyword>
<feature type="region of interest" description="Disordered" evidence="13">
    <location>
        <begin position="532"/>
        <end position="557"/>
    </location>
</feature>
<dbReference type="InterPro" id="IPR006047">
    <property type="entry name" value="GH13_cat_dom"/>
</dbReference>
<dbReference type="STRING" id="50990.A0A4Y7Q5P8"/>
<dbReference type="PANTHER" id="PTHR43447">
    <property type="entry name" value="ALPHA-AMYLASE"/>
    <property type="match status" value="1"/>
</dbReference>
<evidence type="ECO:0000256" key="12">
    <source>
        <dbReference type="RuleBase" id="RU361134"/>
    </source>
</evidence>
<evidence type="ECO:0000256" key="5">
    <source>
        <dbReference type="ARBA" id="ARBA00022723"/>
    </source>
</evidence>
<dbReference type="EMBL" id="ML170174">
    <property type="protein sequence ID" value="TDL22528.1"/>
    <property type="molecule type" value="Genomic_DNA"/>
</dbReference>
<dbReference type="EC" id="3.2.1.1" evidence="4 12"/>
<evidence type="ECO:0000256" key="3">
    <source>
        <dbReference type="ARBA" id="ARBA00008061"/>
    </source>
</evidence>
<keyword evidence="8 12" id="KW-0119">Carbohydrate metabolism</keyword>
<evidence type="ECO:0000256" key="10">
    <source>
        <dbReference type="ARBA" id="ARBA00023326"/>
    </source>
</evidence>
<comment type="catalytic activity">
    <reaction evidence="1 12">
        <text>Endohydrolysis of (1-&gt;4)-alpha-D-glucosidic linkages in polysaccharides containing three or more (1-&gt;4)-alpha-linked D-glucose units.</text>
        <dbReference type="EC" id="3.2.1.1"/>
    </reaction>
</comment>
<dbReference type="SUPFAM" id="SSF51445">
    <property type="entry name" value="(Trans)glycosidases"/>
    <property type="match status" value="1"/>
</dbReference>
<dbReference type="CDD" id="cd11317">
    <property type="entry name" value="AmyAc_bac_euk_AmyA"/>
    <property type="match status" value="1"/>
</dbReference>
<protein>
    <recommendedName>
        <fullName evidence="4 12">Alpha-amylase</fullName>
        <ecNumber evidence="4 12">3.2.1.1</ecNumber>
    </recommendedName>
</protein>
<proteinExistence type="inferred from homology"/>
<gene>
    <name evidence="15" type="ORF">BD410DRAFT_770041</name>
</gene>
<dbReference type="PRINTS" id="PR00110">
    <property type="entry name" value="ALPHAAMYLASE"/>
</dbReference>
<name>A0A4Y7Q5P8_9AGAM</name>
<accession>A0A4Y7Q5P8</accession>
<dbReference type="Proteomes" id="UP000294933">
    <property type="component" value="Unassembled WGS sequence"/>
</dbReference>
<dbReference type="SMART" id="SM01065">
    <property type="entry name" value="CBM_2"/>
    <property type="match status" value="1"/>
</dbReference>
<dbReference type="InterPro" id="IPR013780">
    <property type="entry name" value="Glyco_hydro_b"/>
</dbReference>
<evidence type="ECO:0000256" key="1">
    <source>
        <dbReference type="ARBA" id="ARBA00000548"/>
    </source>
</evidence>
<dbReference type="FunFam" id="2.60.40.10:FF:000552">
    <property type="entry name" value="Related to glucoamylase"/>
    <property type="match status" value="1"/>
</dbReference>
<dbReference type="GO" id="GO:0004556">
    <property type="term" value="F:alpha-amylase activity"/>
    <property type="evidence" value="ECO:0007669"/>
    <property type="project" value="UniProtKB-UniRule"/>
</dbReference>